<protein>
    <submittedName>
        <fullName evidence="1">Transient receptor potential cation channel subfamily M member 2</fullName>
    </submittedName>
</protein>
<dbReference type="EMBL" id="BMAT01013909">
    <property type="protein sequence ID" value="GFS22809.1"/>
    <property type="molecule type" value="Genomic_DNA"/>
</dbReference>
<sequence>MKDLMGERDVPGNPHLDEDDMIQFYRQFLSSELRITSLINRASAGGASFSSQLVYRGYMDDKSNTDNAWVDAEIWNFHFNRTDTFDQKIVEGEKRWREVSVLMQLDSSQLHHVLEVAKMHSSKA</sequence>
<dbReference type="AlphaFoldDB" id="A0AAV4JL33"/>
<keyword evidence="1" id="KW-0675">Receptor</keyword>
<dbReference type="PANTHER" id="PTHR13030:SF13">
    <property type="entry name" value="NUDIX HYDROLASE DOMAIN-CONTAINING PROTEIN"/>
    <property type="match status" value="1"/>
</dbReference>
<dbReference type="Gene3D" id="3.90.79.10">
    <property type="entry name" value="Nucleoside Triphosphate Pyrophosphohydrolase"/>
    <property type="match status" value="1"/>
</dbReference>
<evidence type="ECO:0000313" key="2">
    <source>
        <dbReference type="Proteomes" id="UP000762676"/>
    </source>
</evidence>
<accession>A0AAV4JL33</accession>
<dbReference type="PANTHER" id="PTHR13030">
    <property type="entry name" value="NUDIX HYDROLASE"/>
    <property type="match status" value="1"/>
</dbReference>
<name>A0AAV4JL33_9GAST</name>
<dbReference type="Proteomes" id="UP000762676">
    <property type="component" value="Unassembled WGS sequence"/>
</dbReference>
<gene>
    <name evidence="1" type="ORF">ElyMa_006960900</name>
</gene>
<keyword evidence="2" id="KW-1185">Reference proteome</keyword>
<comment type="caution">
    <text evidence="1">The sequence shown here is derived from an EMBL/GenBank/DDBJ whole genome shotgun (WGS) entry which is preliminary data.</text>
</comment>
<dbReference type="InterPro" id="IPR039989">
    <property type="entry name" value="NUDT9"/>
</dbReference>
<dbReference type="GO" id="GO:0047631">
    <property type="term" value="F:ADP-ribose diphosphatase activity"/>
    <property type="evidence" value="ECO:0007669"/>
    <property type="project" value="InterPro"/>
</dbReference>
<organism evidence="1 2">
    <name type="scientific">Elysia marginata</name>
    <dbReference type="NCBI Taxonomy" id="1093978"/>
    <lineage>
        <taxon>Eukaryota</taxon>
        <taxon>Metazoa</taxon>
        <taxon>Spiralia</taxon>
        <taxon>Lophotrochozoa</taxon>
        <taxon>Mollusca</taxon>
        <taxon>Gastropoda</taxon>
        <taxon>Heterobranchia</taxon>
        <taxon>Euthyneura</taxon>
        <taxon>Panpulmonata</taxon>
        <taxon>Sacoglossa</taxon>
        <taxon>Placobranchoidea</taxon>
        <taxon>Plakobranchidae</taxon>
        <taxon>Elysia</taxon>
    </lineage>
</organism>
<proteinExistence type="predicted"/>
<evidence type="ECO:0000313" key="1">
    <source>
        <dbReference type="EMBL" id="GFS22809.1"/>
    </source>
</evidence>
<reference evidence="1 2" key="1">
    <citation type="journal article" date="2021" name="Elife">
        <title>Chloroplast acquisition without the gene transfer in kleptoplastic sea slugs, Plakobranchus ocellatus.</title>
        <authorList>
            <person name="Maeda T."/>
            <person name="Takahashi S."/>
            <person name="Yoshida T."/>
            <person name="Shimamura S."/>
            <person name="Takaki Y."/>
            <person name="Nagai Y."/>
            <person name="Toyoda A."/>
            <person name="Suzuki Y."/>
            <person name="Arimoto A."/>
            <person name="Ishii H."/>
            <person name="Satoh N."/>
            <person name="Nishiyama T."/>
            <person name="Hasebe M."/>
            <person name="Maruyama T."/>
            <person name="Minagawa J."/>
            <person name="Obokata J."/>
            <person name="Shigenobu S."/>
        </authorList>
    </citation>
    <scope>NUCLEOTIDE SEQUENCE [LARGE SCALE GENOMIC DNA]</scope>
</reference>